<dbReference type="InterPro" id="IPR001077">
    <property type="entry name" value="COMT_C"/>
</dbReference>
<evidence type="ECO:0000256" key="3">
    <source>
        <dbReference type="ARBA" id="ARBA00022691"/>
    </source>
</evidence>
<proteinExistence type="predicted"/>
<dbReference type="Pfam" id="PF00891">
    <property type="entry name" value="Methyltransf_2"/>
    <property type="match status" value="1"/>
</dbReference>
<keyword evidence="3" id="KW-0949">S-adenosyl-L-methionine</keyword>
<dbReference type="GO" id="GO:0008171">
    <property type="term" value="F:O-methyltransferase activity"/>
    <property type="evidence" value="ECO:0007669"/>
    <property type="project" value="InterPro"/>
</dbReference>
<dbReference type="OrthoDB" id="2410195at2759"/>
<dbReference type="InterPro" id="IPR036390">
    <property type="entry name" value="WH_DNA-bd_sf"/>
</dbReference>
<dbReference type="InterPro" id="IPR016461">
    <property type="entry name" value="COMT-like"/>
</dbReference>
<reference evidence="6" key="2">
    <citation type="submission" date="2015-01" db="EMBL/GenBank/DDBJ databases">
        <title>Evolutionary Origins and Diversification of the Mycorrhizal Mutualists.</title>
        <authorList>
            <consortium name="DOE Joint Genome Institute"/>
            <consortium name="Mycorrhizal Genomics Consortium"/>
            <person name="Kohler A."/>
            <person name="Kuo A."/>
            <person name="Nagy L.G."/>
            <person name="Floudas D."/>
            <person name="Copeland A."/>
            <person name="Barry K.W."/>
            <person name="Cichocki N."/>
            <person name="Veneault-Fourrey C."/>
            <person name="LaButti K."/>
            <person name="Lindquist E.A."/>
            <person name="Lipzen A."/>
            <person name="Lundell T."/>
            <person name="Morin E."/>
            <person name="Murat C."/>
            <person name="Riley R."/>
            <person name="Ohm R."/>
            <person name="Sun H."/>
            <person name="Tunlid A."/>
            <person name="Henrissat B."/>
            <person name="Grigoriev I.V."/>
            <person name="Hibbett D.S."/>
            <person name="Martin F."/>
        </authorList>
    </citation>
    <scope>NUCLEOTIDE SEQUENCE [LARGE SCALE GENOMIC DNA]</scope>
    <source>
        <strain evidence="6">Foug A</strain>
    </source>
</reference>
<dbReference type="InterPro" id="IPR036388">
    <property type="entry name" value="WH-like_DNA-bd_sf"/>
</dbReference>
<evidence type="ECO:0000259" key="4">
    <source>
        <dbReference type="Pfam" id="PF00891"/>
    </source>
</evidence>
<organism evidence="5 6">
    <name type="scientific">Scleroderma citrinum Foug A</name>
    <dbReference type="NCBI Taxonomy" id="1036808"/>
    <lineage>
        <taxon>Eukaryota</taxon>
        <taxon>Fungi</taxon>
        <taxon>Dikarya</taxon>
        <taxon>Basidiomycota</taxon>
        <taxon>Agaricomycotina</taxon>
        <taxon>Agaricomycetes</taxon>
        <taxon>Agaricomycetidae</taxon>
        <taxon>Boletales</taxon>
        <taxon>Sclerodermatineae</taxon>
        <taxon>Sclerodermataceae</taxon>
        <taxon>Scleroderma</taxon>
    </lineage>
</organism>
<dbReference type="HOGENOM" id="CLU_005533_0_1_1"/>
<protein>
    <recommendedName>
        <fullName evidence="4">O-methyltransferase C-terminal domain-containing protein</fullName>
    </recommendedName>
</protein>
<dbReference type="Proteomes" id="UP000053989">
    <property type="component" value="Unassembled WGS sequence"/>
</dbReference>
<evidence type="ECO:0000313" key="5">
    <source>
        <dbReference type="EMBL" id="KIM56108.1"/>
    </source>
</evidence>
<dbReference type="SUPFAM" id="SSF46785">
    <property type="entry name" value="Winged helix' DNA-binding domain"/>
    <property type="match status" value="1"/>
</dbReference>
<dbReference type="EMBL" id="KN822123">
    <property type="protein sequence ID" value="KIM56108.1"/>
    <property type="molecule type" value="Genomic_DNA"/>
</dbReference>
<dbReference type="CDD" id="cd02440">
    <property type="entry name" value="AdoMet_MTases"/>
    <property type="match status" value="1"/>
</dbReference>
<sequence>MSAVAQIEALLEIINSSARQAIVEYEKEGNDIPTINSTEFHPLDNSVHNVALRKAVRGLEGACQQLCASLAPPQRTVLKFVRCYDWACVDIAQRKGIADILDKHPEGLHVSELSQMIGIEKTKLARILRLLTTRGFFKEVSRDVFANNRLSLVIKSTCNAGYLVRSEGGLGLQGATALFDALTDPEYGASHAPGKSALHYGMKQKGLPAVSDGFEILDMDEEKYKIFHKSMVGAGEVLGSLSVLAQYPWNEVSSVCDVGASIGTFSIPLAKAHPHLKIIHQDLERVISQAKEEWEREAPEALQEQRIDLVPLNFFEEAPVAGQDVYYLRLIIHDWADAEASTILRNVRKAMAPHSRVLIHDLIIGNPDRSSDPAAKNIGVDVAPEPMLPGFGAGNELMYQQDLLMLMVNNGKERLLDEWTTLAASVGLRLEKVYDLGDTSVMDFRAA</sequence>
<dbReference type="SUPFAM" id="SSF53335">
    <property type="entry name" value="S-adenosyl-L-methionine-dependent methyltransferases"/>
    <property type="match status" value="1"/>
</dbReference>
<dbReference type="GO" id="GO:0032259">
    <property type="term" value="P:methylation"/>
    <property type="evidence" value="ECO:0007669"/>
    <property type="project" value="UniProtKB-KW"/>
</dbReference>
<keyword evidence="2" id="KW-0808">Transferase</keyword>
<dbReference type="PANTHER" id="PTHR43712">
    <property type="entry name" value="PUTATIVE (AFU_ORTHOLOGUE AFUA_4G14580)-RELATED"/>
    <property type="match status" value="1"/>
</dbReference>
<evidence type="ECO:0000256" key="2">
    <source>
        <dbReference type="ARBA" id="ARBA00022679"/>
    </source>
</evidence>
<dbReference type="Gene3D" id="3.40.50.150">
    <property type="entry name" value="Vaccinia Virus protein VP39"/>
    <property type="match status" value="1"/>
</dbReference>
<evidence type="ECO:0000313" key="6">
    <source>
        <dbReference type="Proteomes" id="UP000053989"/>
    </source>
</evidence>
<accession>A0A0C2Z2N9</accession>
<dbReference type="Gene3D" id="1.10.10.10">
    <property type="entry name" value="Winged helix-like DNA-binding domain superfamily/Winged helix DNA-binding domain"/>
    <property type="match status" value="1"/>
</dbReference>
<reference evidence="5 6" key="1">
    <citation type="submission" date="2014-04" db="EMBL/GenBank/DDBJ databases">
        <authorList>
            <consortium name="DOE Joint Genome Institute"/>
            <person name="Kuo A."/>
            <person name="Kohler A."/>
            <person name="Nagy L.G."/>
            <person name="Floudas D."/>
            <person name="Copeland A."/>
            <person name="Barry K.W."/>
            <person name="Cichocki N."/>
            <person name="Veneault-Fourrey C."/>
            <person name="LaButti K."/>
            <person name="Lindquist E.A."/>
            <person name="Lipzen A."/>
            <person name="Lundell T."/>
            <person name="Morin E."/>
            <person name="Murat C."/>
            <person name="Sun H."/>
            <person name="Tunlid A."/>
            <person name="Henrissat B."/>
            <person name="Grigoriev I.V."/>
            <person name="Hibbett D.S."/>
            <person name="Martin F."/>
            <person name="Nordberg H.P."/>
            <person name="Cantor M.N."/>
            <person name="Hua S.X."/>
        </authorList>
    </citation>
    <scope>NUCLEOTIDE SEQUENCE [LARGE SCALE GENOMIC DNA]</scope>
    <source>
        <strain evidence="5 6">Foug A</strain>
    </source>
</reference>
<dbReference type="AlphaFoldDB" id="A0A0C2Z2N9"/>
<evidence type="ECO:0000256" key="1">
    <source>
        <dbReference type="ARBA" id="ARBA00022603"/>
    </source>
</evidence>
<keyword evidence="1" id="KW-0489">Methyltransferase</keyword>
<gene>
    <name evidence="5" type="ORF">SCLCIDRAFT_29896</name>
</gene>
<feature type="domain" description="O-methyltransferase C-terminal" evidence="4">
    <location>
        <begin position="213"/>
        <end position="428"/>
    </location>
</feature>
<keyword evidence="6" id="KW-1185">Reference proteome</keyword>
<dbReference type="STRING" id="1036808.A0A0C2Z2N9"/>
<dbReference type="InterPro" id="IPR029063">
    <property type="entry name" value="SAM-dependent_MTases_sf"/>
</dbReference>
<dbReference type="PANTHER" id="PTHR43712:SF2">
    <property type="entry name" value="O-METHYLTRANSFERASE CICE"/>
    <property type="match status" value="1"/>
</dbReference>
<dbReference type="PROSITE" id="PS51683">
    <property type="entry name" value="SAM_OMT_II"/>
    <property type="match status" value="1"/>
</dbReference>
<name>A0A0C2Z2N9_9AGAM</name>
<dbReference type="InParanoid" id="A0A0C2Z2N9"/>